<name>A0A202B288_CHRVL</name>
<keyword evidence="2" id="KW-1185">Reference proteome</keyword>
<evidence type="ECO:0000313" key="2">
    <source>
        <dbReference type="Proteomes" id="UP000196342"/>
    </source>
</evidence>
<sequence>MQQATISLPLGKATLTVPAEDAARILIEQFTRTSSTPAVKLPKIGELWPEQGGVYAGLMRGQSGQPDYHLIVADTEAGFVKEITWGGYEKDEPNAKSEWDGQANTLALARSDIEHPAAEWASGLEINGYADWYLPARREAALCYANVPELFEKAWYWTSAQCSPGVAWYQGFVDGYQNTYHKGNELRARAVRRFVNLSL</sequence>
<protein>
    <submittedName>
        <fullName evidence="1">DUF1566 domain-containing protein</fullName>
    </submittedName>
</protein>
<accession>A0A202B288</accession>
<reference evidence="1 2" key="1">
    <citation type="submission" date="2017-05" db="EMBL/GenBank/DDBJ databases">
        <title>Chromobacterium violaceum GHPS1 isolated from Hydrocarbon polluted soil in French Guiana display an awesome secondary metabolite arsenal and a battery of drug and heavy-metal-resistance and detoxification of xenobiotics proteins.</title>
        <authorList>
            <person name="Belbahri L."/>
        </authorList>
    </citation>
    <scope>NUCLEOTIDE SEQUENCE [LARGE SCALE GENOMIC DNA]</scope>
    <source>
        <strain evidence="1 2">GHPS1</strain>
    </source>
</reference>
<dbReference type="RefSeq" id="WP_087698922.1">
    <property type="nucleotide sequence ID" value="NZ_NHOO01000032.1"/>
</dbReference>
<dbReference type="Proteomes" id="UP000196342">
    <property type="component" value="Unassembled WGS sequence"/>
</dbReference>
<evidence type="ECO:0000313" key="1">
    <source>
        <dbReference type="EMBL" id="OVE45612.1"/>
    </source>
</evidence>
<dbReference type="EMBL" id="NHOO01000032">
    <property type="protein sequence ID" value="OVE45612.1"/>
    <property type="molecule type" value="Genomic_DNA"/>
</dbReference>
<gene>
    <name evidence="1" type="ORF">CBW21_22510</name>
</gene>
<proteinExistence type="predicted"/>
<comment type="caution">
    <text evidence="1">The sequence shown here is derived from an EMBL/GenBank/DDBJ whole genome shotgun (WGS) entry which is preliminary data.</text>
</comment>
<dbReference type="AlphaFoldDB" id="A0A202B288"/>
<organism evidence="1 2">
    <name type="scientific">Chromobacterium violaceum</name>
    <dbReference type="NCBI Taxonomy" id="536"/>
    <lineage>
        <taxon>Bacteria</taxon>
        <taxon>Pseudomonadati</taxon>
        <taxon>Pseudomonadota</taxon>
        <taxon>Betaproteobacteria</taxon>
        <taxon>Neisseriales</taxon>
        <taxon>Chromobacteriaceae</taxon>
        <taxon>Chromobacterium</taxon>
    </lineage>
</organism>